<feature type="compositionally biased region" description="Basic and acidic residues" evidence="1">
    <location>
        <begin position="186"/>
        <end position="201"/>
    </location>
</feature>
<dbReference type="EMBL" id="CAJPEV010003218">
    <property type="protein sequence ID" value="CAG0899241.1"/>
    <property type="molecule type" value="Genomic_DNA"/>
</dbReference>
<dbReference type="GO" id="GO:0071011">
    <property type="term" value="C:precatalytic spliceosome"/>
    <property type="evidence" value="ECO:0007669"/>
    <property type="project" value="TreeGrafter"/>
</dbReference>
<protein>
    <submittedName>
        <fullName evidence="2">Uncharacterized protein</fullName>
    </submittedName>
</protein>
<dbReference type="PANTHER" id="PTHR46582">
    <property type="entry name" value="ZINC FINGER CCCH DOMAIN-CONTAINING PROTEIN 18"/>
    <property type="match status" value="1"/>
</dbReference>
<feature type="compositionally biased region" description="Low complexity" evidence="1">
    <location>
        <begin position="404"/>
        <end position="435"/>
    </location>
</feature>
<sequence length="690" mass="76609">MKFLHPGVIDKGNYSMFAPPKTLIPMPDHESPRTAALSSVTDQNQVNGGKKGPNQLQEPPVYETAWERAIRLSKEVRLKKASERKEHDIDFEVKRFNLSIGQDEPEDLEKESSICIARPPTPVKKDEELNFDETCLDESDRLALEAWRMKKLREKRYEEGRKHRESDYYTAWTDEFGRTRYRRRTEETREIHQEGRKEMSHVRRVPPPPDKDWKDGRSEEVTSVVKGRGDEWSDPWMRARSPGPGKGKSAGKPKKHPGSHSSHSSRGTHDQVIINNNRGYKRLLSGLPDSLLTHFALTCMGRKKDLIPVNKATILALHQSGKTQVDISKLCGYAQSTVSAVIRSSIGGEPAPSNKKSVSAVIRSSIGGEPAPSNRKNCGRKKATTPREDKKLRRIAIENRMKGSSRSSSYSSYSRSSSRSSASSLSRSRSRSISKSPPPRKPPGGGERQMKQNMRAYPPPVLASIPPPTRAPLPPHVFPPQPTNIVRPTPLGPRKSRSPPIVQSQISTSPDRGKESRMGIKRKRSASSSSHSPARSPSASSSTSNSSSASGSSGSSWRKKRKKTNRLVKARKEPAPPGMEQEKAKPKIPTHAFAPPPSQATVLQTSKGIDPLKASGQKQQIKLTLKPSTELREKLPAMMEKVAPPIPVEKVGMVTKSSKKTVVSRREELLKQLKAVEDAIARKRSKLQDA</sequence>
<dbReference type="Gene3D" id="1.10.10.10">
    <property type="entry name" value="Winged helix-like DNA-binding domain superfamily/Winged helix DNA-binding domain"/>
    <property type="match status" value="1"/>
</dbReference>
<feature type="compositionally biased region" description="Basic residues" evidence="1">
    <location>
        <begin position="557"/>
        <end position="569"/>
    </location>
</feature>
<feature type="compositionally biased region" description="Basic and acidic residues" evidence="1">
    <location>
        <begin position="570"/>
        <end position="585"/>
    </location>
</feature>
<proteinExistence type="predicted"/>
<feature type="compositionally biased region" description="Low complexity" evidence="1">
    <location>
        <begin position="526"/>
        <end position="556"/>
    </location>
</feature>
<feature type="region of interest" description="Disordered" evidence="1">
    <location>
        <begin position="26"/>
        <end position="60"/>
    </location>
</feature>
<gene>
    <name evidence="2" type="ORF">DSTB1V02_LOCUS10784</name>
</gene>
<feature type="compositionally biased region" description="Polar residues" evidence="1">
    <location>
        <begin position="36"/>
        <end position="47"/>
    </location>
</feature>
<feature type="compositionally biased region" description="Basic residues" evidence="1">
    <location>
        <begin position="249"/>
        <end position="258"/>
    </location>
</feature>
<feature type="compositionally biased region" description="Polar residues" evidence="1">
    <location>
        <begin position="501"/>
        <end position="510"/>
    </location>
</feature>
<dbReference type="InterPro" id="IPR036388">
    <property type="entry name" value="WH-like_DNA-bd_sf"/>
</dbReference>
<dbReference type="AlphaFoldDB" id="A0A7R9ABB2"/>
<keyword evidence="3" id="KW-1185">Reference proteome</keyword>
<reference evidence="2" key="1">
    <citation type="submission" date="2020-11" db="EMBL/GenBank/DDBJ databases">
        <authorList>
            <person name="Tran Van P."/>
        </authorList>
    </citation>
    <scope>NUCLEOTIDE SEQUENCE</scope>
</reference>
<feature type="compositionally biased region" description="Pro residues" evidence="1">
    <location>
        <begin position="457"/>
        <end position="482"/>
    </location>
</feature>
<dbReference type="OrthoDB" id="10072532at2759"/>
<dbReference type="Proteomes" id="UP000677054">
    <property type="component" value="Unassembled WGS sequence"/>
</dbReference>
<dbReference type="EMBL" id="LR902735">
    <property type="protein sequence ID" value="CAD7251016.1"/>
    <property type="molecule type" value="Genomic_DNA"/>
</dbReference>
<accession>A0A7R9ABB2</accession>
<feature type="compositionally biased region" description="Basic and acidic residues" evidence="1">
    <location>
        <begin position="209"/>
        <end position="220"/>
    </location>
</feature>
<feature type="region of interest" description="Disordered" evidence="1">
    <location>
        <begin position="345"/>
        <end position="602"/>
    </location>
</feature>
<dbReference type="PANTHER" id="PTHR46582:SF1">
    <property type="entry name" value="ZINC FINGER CCCH DOMAIN-CONTAINING PROTEIN 18"/>
    <property type="match status" value="1"/>
</dbReference>
<dbReference type="InterPro" id="IPR052647">
    <property type="entry name" value="Zinc_finger_CCCH-type"/>
</dbReference>
<feature type="region of interest" description="Disordered" evidence="1">
    <location>
        <begin position="186"/>
        <end position="269"/>
    </location>
</feature>
<evidence type="ECO:0000313" key="2">
    <source>
        <dbReference type="EMBL" id="CAD7251016.1"/>
    </source>
</evidence>
<name>A0A7R9ABB2_9CRUS</name>
<evidence type="ECO:0000313" key="3">
    <source>
        <dbReference type="Proteomes" id="UP000677054"/>
    </source>
</evidence>
<dbReference type="GO" id="GO:0003723">
    <property type="term" value="F:RNA binding"/>
    <property type="evidence" value="ECO:0007669"/>
    <property type="project" value="TreeGrafter"/>
</dbReference>
<feature type="compositionally biased region" description="Basic and acidic residues" evidence="1">
    <location>
        <begin position="385"/>
        <end position="401"/>
    </location>
</feature>
<evidence type="ECO:0000256" key="1">
    <source>
        <dbReference type="SAM" id="MobiDB-lite"/>
    </source>
</evidence>
<organism evidence="2">
    <name type="scientific">Darwinula stevensoni</name>
    <dbReference type="NCBI Taxonomy" id="69355"/>
    <lineage>
        <taxon>Eukaryota</taxon>
        <taxon>Metazoa</taxon>
        <taxon>Ecdysozoa</taxon>
        <taxon>Arthropoda</taxon>
        <taxon>Crustacea</taxon>
        <taxon>Oligostraca</taxon>
        <taxon>Ostracoda</taxon>
        <taxon>Podocopa</taxon>
        <taxon>Podocopida</taxon>
        <taxon>Darwinulocopina</taxon>
        <taxon>Darwinuloidea</taxon>
        <taxon>Darwinulidae</taxon>
        <taxon>Darwinula</taxon>
    </lineage>
</organism>